<proteinExistence type="predicted"/>
<dbReference type="EMBL" id="JAUHHC010000006">
    <property type="protein sequence ID" value="MDN3922933.1"/>
    <property type="molecule type" value="Genomic_DNA"/>
</dbReference>
<evidence type="ECO:0000313" key="3">
    <source>
        <dbReference type="Proteomes" id="UP001228044"/>
    </source>
</evidence>
<feature type="compositionally biased region" description="Polar residues" evidence="1">
    <location>
        <begin position="56"/>
        <end position="71"/>
    </location>
</feature>
<dbReference type="Proteomes" id="UP001228044">
    <property type="component" value="Unassembled WGS sequence"/>
</dbReference>
<dbReference type="RefSeq" id="WP_290361240.1">
    <property type="nucleotide sequence ID" value="NZ_JAUHHC010000006.1"/>
</dbReference>
<evidence type="ECO:0000313" key="2">
    <source>
        <dbReference type="EMBL" id="MDN3922933.1"/>
    </source>
</evidence>
<reference evidence="2 3" key="1">
    <citation type="submission" date="2023-06" db="EMBL/GenBank/DDBJ databases">
        <title>Pelomonas sp. PFR6 16S ribosomal RNA gene Genome sequencing and assembly.</title>
        <authorList>
            <person name="Woo H."/>
        </authorList>
    </citation>
    <scope>NUCLEOTIDE SEQUENCE [LARGE SCALE GENOMIC DNA]</scope>
    <source>
        <strain evidence="2 3">PFR6</strain>
    </source>
</reference>
<evidence type="ECO:0000256" key="1">
    <source>
        <dbReference type="SAM" id="MobiDB-lite"/>
    </source>
</evidence>
<name>A0ABT8DZE8_9BURK</name>
<sequence length="71" mass="7549">MKTFVTAVCAVAASFVLSWFGEIYSHPVPHLALPSGADCAALSRSGPRSQPPCRRQTPNDTTSSSHPGEHQ</sequence>
<protein>
    <recommendedName>
        <fullName evidence="4">Secreted protein</fullName>
    </recommendedName>
</protein>
<comment type="caution">
    <text evidence="2">The sequence shown here is derived from an EMBL/GenBank/DDBJ whole genome shotgun (WGS) entry which is preliminary data.</text>
</comment>
<accession>A0ABT8DZE8</accession>
<keyword evidence="3" id="KW-1185">Reference proteome</keyword>
<gene>
    <name evidence="2" type="ORF">QWJ38_21790</name>
</gene>
<evidence type="ECO:0008006" key="4">
    <source>
        <dbReference type="Google" id="ProtNLM"/>
    </source>
</evidence>
<organism evidence="2 3">
    <name type="scientific">Roseateles violae</name>
    <dbReference type="NCBI Taxonomy" id="3058042"/>
    <lineage>
        <taxon>Bacteria</taxon>
        <taxon>Pseudomonadati</taxon>
        <taxon>Pseudomonadota</taxon>
        <taxon>Betaproteobacteria</taxon>
        <taxon>Burkholderiales</taxon>
        <taxon>Sphaerotilaceae</taxon>
        <taxon>Roseateles</taxon>
    </lineage>
</organism>
<feature type="region of interest" description="Disordered" evidence="1">
    <location>
        <begin position="39"/>
        <end position="71"/>
    </location>
</feature>